<dbReference type="InterPro" id="IPR036291">
    <property type="entry name" value="NAD(P)-bd_dom_sf"/>
</dbReference>
<dbReference type="EMBL" id="AYZQ01000001">
    <property type="protein sequence ID" value="KRM72876.1"/>
    <property type="molecule type" value="Genomic_DNA"/>
</dbReference>
<feature type="domain" description="NAD(P)-binding" evidence="1">
    <location>
        <begin position="7"/>
        <end position="151"/>
    </location>
</feature>
<dbReference type="PANTHER" id="PTHR43162:SF1">
    <property type="entry name" value="PRESTALK A DIFFERENTIATION PROTEIN A"/>
    <property type="match status" value="1"/>
</dbReference>
<dbReference type="Gene3D" id="3.40.50.720">
    <property type="entry name" value="NAD(P)-binding Rossmann-like Domain"/>
    <property type="match status" value="1"/>
</dbReference>
<protein>
    <recommendedName>
        <fullName evidence="1">NAD(P)-binding domain-containing protein</fullName>
    </recommendedName>
</protein>
<dbReference type="PANTHER" id="PTHR43162">
    <property type="match status" value="1"/>
</dbReference>
<reference evidence="2 3" key="1">
    <citation type="journal article" date="2015" name="Genome Announc.">
        <title>Expanding the biotechnology potential of lactobacilli through comparative genomics of 213 strains and associated genera.</title>
        <authorList>
            <person name="Sun Z."/>
            <person name="Harris H.M."/>
            <person name="McCann A."/>
            <person name="Guo C."/>
            <person name="Argimon S."/>
            <person name="Zhang W."/>
            <person name="Yang X."/>
            <person name="Jeffery I.B."/>
            <person name="Cooney J.C."/>
            <person name="Kagawa T.F."/>
            <person name="Liu W."/>
            <person name="Song Y."/>
            <person name="Salvetti E."/>
            <person name="Wrobel A."/>
            <person name="Rasinkangas P."/>
            <person name="Parkhill J."/>
            <person name="Rea M.C."/>
            <person name="O'Sullivan O."/>
            <person name="Ritari J."/>
            <person name="Douillard F.P."/>
            <person name="Paul Ross R."/>
            <person name="Yang R."/>
            <person name="Briner A.E."/>
            <person name="Felis G.E."/>
            <person name="de Vos W.M."/>
            <person name="Barrangou R."/>
            <person name="Klaenhammer T.R."/>
            <person name="Caufield P.W."/>
            <person name="Cui Y."/>
            <person name="Zhang H."/>
            <person name="O'Toole P.W."/>
        </authorList>
    </citation>
    <scope>NUCLEOTIDE SEQUENCE [LARGE SCALE GENOMIC DNA]</scope>
    <source>
        <strain evidence="2 3">DSM 23927</strain>
    </source>
</reference>
<dbReference type="STRING" id="1423727.FC34_GL000588"/>
<dbReference type="AlphaFoldDB" id="A0A0R2BAT6"/>
<accession>A0A0R2BAT6</accession>
<dbReference type="InterPro" id="IPR051604">
    <property type="entry name" value="Ergot_Alk_Oxidoreductase"/>
</dbReference>
<dbReference type="Proteomes" id="UP000051672">
    <property type="component" value="Unassembled WGS sequence"/>
</dbReference>
<evidence type="ECO:0000313" key="3">
    <source>
        <dbReference type="Proteomes" id="UP000051672"/>
    </source>
</evidence>
<evidence type="ECO:0000313" key="2">
    <source>
        <dbReference type="EMBL" id="KRM72876.1"/>
    </source>
</evidence>
<dbReference type="Pfam" id="PF13460">
    <property type="entry name" value="NAD_binding_10"/>
    <property type="match status" value="1"/>
</dbReference>
<dbReference type="Gene3D" id="3.90.25.10">
    <property type="entry name" value="UDP-galactose 4-epimerase, domain 1"/>
    <property type="match status" value="1"/>
</dbReference>
<dbReference type="RefSeq" id="WP_057893886.1">
    <property type="nucleotide sequence ID" value="NZ_AYZQ01000001.1"/>
</dbReference>
<dbReference type="InterPro" id="IPR016040">
    <property type="entry name" value="NAD(P)-bd_dom"/>
</dbReference>
<dbReference type="PATRIC" id="fig|1423727.3.peg.591"/>
<gene>
    <name evidence="2" type="ORF">FC34_GL000588</name>
</gene>
<sequence length="295" mass="32466">MKIVLTGGLGHIGPHLMRQLAQDHDVVMITTNPNHRQQIQALGVTPLLGNLTDPEFLNRALVGADAVFLMLAGHSPDEVALNPVAFGHSQGKIFAQAINANRVARVVYLSSLGAELNDDQSGFYVHRLIEAALNQTHAAVTFVRPGYFYNDFFEFAPKLRAQQLAANFSDQEQILFAAPEDVAPVIGHNLIAPTGEQTVYGVSDVVTGAQIVAGLKQVLSMPQLNWQMLTDAAFRQWLIQNGATPDFARQQVAMWAYHRAGRINQSFWASHSALLPTKFSHFAGNFAKRFEQKLI</sequence>
<keyword evidence="3" id="KW-1185">Reference proteome</keyword>
<evidence type="ECO:0000259" key="1">
    <source>
        <dbReference type="Pfam" id="PF13460"/>
    </source>
</evidence>
<dbReference type="SUPFAM" id="SSF51735">
    <property type="entry name" value="NAD(P)-binding Rossmann-fold domains"/>
    <property type="match status" value="1"/>
</dbReference>
<comment type="caution">
    <text evidence="2">The sequence shown here is derived from an EMBL/GenBank/DDBJ whole genome shotgun (WGS) entry which is preliminary data.</text>
</comment>
<name>A0A0R2BAT6_9LACO</name>
<proteinExistence type="predicted"/>
<organism evidence="2 3">
    <name type="scientific">Lacticaseibacillus brantae DSM 23927</name>
    <dbReference type="NCBI Taxonomy" id="1423727"/>
    <lineage>
        <taxon>Bacteria</taxon>
        <taxon>Bacillati</taxon>
        <taxon>Bacillota</taxon>
        <taxon>Bacilli</taxon>
        <taxon>Lactobacillales</taxon>
        <taxon>Lactobacillaceae</taxon>
        <taxon>Lacticaseibacillus</taxon>
    </lineage>
</organism>